<keyword evidence="8 14" id="KW-0472">Membrane</keyword>
<dbReference type="InterPro" id="IPR025655">
    <property type="entry name" value="PEX14"/>
</dbReference>
<evidence type="ECO:0000313" key="17">
    <source>
        <dbReference type="Proteomes" id="UP001180020"/>
    </source>
</evidence>
<comment type="caution">
    <text evidence="16">The sequence shown here is derived from an EMBL/GenBank/DDBJ whole genome shotgun (WGS) entry which is preliminary data.</text>
</comment>
<dbReference type="InterPro" id="IPR006785">
    <property type="entry name" value="Pex14_N"/>
</dbReference>
<dbReference type="AlphaFoldDB" id="A0AAV9FM13"/>
<accession>A0AAV9FM13</accession>
<evidence type="ECO:0000256" key="9">
    <source>
        <dbReference type="ARBA" id="ARBA00023140"/>
    </source>
</evidence>
<keyword evidence="4" id="KW-0812">Transmembrane</keyword>
<evidence type="ECO:0000256" key="12">
    <source>
        <dbReference type="ARBA" id="ARBA00053920"/>
    </source>
</evidence>
<dbReference type="GO" id="GO:0005102">
    <property type="term" value="F:signaling receptor binding"/>
    <property type="evidence" value="ECO:0007669"/>
    <property type="project" value="TreeGrafter"/>
</dbReference>
<gene>
    <name evidence="16" type="primary">PEX14</name>
    <name evidence="16" type="ORF">QJS10_CPA01g01317</name>
</gene>
<comment type="function">
    <text evidence="12 14">Component of the PEX13-PEX14 docking complex, a translocon channel that specifically mediates the import of peroxisomal cargo proteins bound to PEX5 receptor. The PEX13-PEX14 docking complex forms a large import pore which can be opened to a diameter of about 9 nm. Mechanistically, PEX5 receptor along with cargo proteins associates with the PEX14 subunit of the PEX13-PEX14 docking complex in the cytosol, leading to the insertion of the receptor into the organelle membrane with the concomitant translocation of the cargo into the peroxisome matrix.</text>
</comment>
<evidence type="ECO:0000256" key="6">
    <source>
        <dbReference type="ARBA" id="ARBA00022989"/>
    </source>
</evidence>
<evidence type="ECO:0000256" key="1">
    <source>
        <dbReference type="ARBA" id="ARBA00004549"/>
    </source>
</evidence>
<dbReference type="GO" id="GO:1990429">
    <property type="term" value="C:peroxisomal importomer complex"/>
    <property type="evidence" value="ECO:0007669"/>
    <property type="project" value="TreeGrafter"/>
</dbReference>
<evidence type="ECO:0000256" key="10">
    <source>
        <dbReference type="ARBA" id="ARBA00029502"/>
    </source>
</evidence>
<evidence type="ECO:0000256" key="11">
    <source>
        <dbReference type="ARBA" id="ARBA00029691"/>
    </source>
</evidence>
<dbReference type="Gene3D" id="1.10.10.10">
    <property type="entry name" value="Winged helix-like DNA-binding domain superfamily/Winged helix DNA-binding domain"/>
    <property type="match status" value="1"/>
</dbReference>
<evidence type="ECO:0000256" key="8">
    <source>
        <dbReference type="ARBA" id="ARBA00023136"/>
    </source>
</evidence>
<keyword evidence="6" id="KW-1133">Transmembrane helix</keyword>
<dbReference type="GO" id="GO:0005778">
    <property type="term" value="C:peroxisomal membrane"/>
    <property type="evidence" value="ECO:0007669"/>
    <property type="project" value="UniProtKB-SubCell"/>
</dbReference>
<dbReference type="GO" id="GO:0016560">
    <property type="term" value="P:protein import into peroxisome matrix, docking"/>
    <property type="evidence" value="ECO:0007669"/>
    <property type="project" value="UniProtKB-UniRule"/>
</dbReference>
<evidence type="ECO:0000256" key="2">
    <source>
        <dbReference type="ARBA" id="ARBA00005443"/>
    </source>
</evidence>
<evidence type="ECO:0000313" key="16">
    <source>
        <dbReference type="EMBL" id="KAK1326905.1"/>
    </source>
</evidence>
<comment type="subunit">
    <text evidence="13">Interacts with PEX13; forming the PEX13-PEX14 docking complex. Interacts with PEX5 (via WxxxF/Y motifs).</text>
</comment>
<proteinExistence type="inferred from homology"/>
<keyword evidence="5 14" id="KW-0653">Protein transport</keyword>
<evidence type="ECO:0000256" key="14">
    <source>
        <dbReference type="RuleBase" id="RU367032"/>
    </source>
</evidence>
<evidence type="ECO:0000256" key="7">
    <source>
        <dbReference type="ARBA" id="ARBA00023010"/>
    </source>
</evidence>
<keyword evidence="3 14" id="KW-0813">Transport</keyword>
<reference evidence="16" key="2">
    <citation type="submission" date="2023-06" db="EMBL/GenBank/DDBJ databases">
        <authorList>
            <person name="Ma L."/>
            <person name="Liu K.-W."/>
            <person name="Li Z."/>
            <person name="Hsiao Y.-Y."/>
            <person name="Qi Y."/>
            <person name="Fu T."/>
            <person name="Tang G."/>
            <person name="Zhang D."/>
            <person name="Sun W.-H."/>
            <person name="Liu D.-K."/>
            <person name="Li Y."/>
            <person name="Chen G.-Z."/>
            <person name="Liu X.-D."/>
            <person name="Liao X.-Y."/>
            <person name="Jiang Y.-T."/>
            <person name="Yu X."/>
            <person name="Hao Y."/>
            <person name="Huang J."/>
            <person name="Zhao X.-W."/>
            <person name="Ke S."/>
            <person name="Chen Y.-Y."/>
            <person name="Wu W.-L."/>
            <person name="Hsu J.-L."/>
            <person name="Lin Y.-F."/>
            <person name="Huang M.-D."/>
            <person name="Li C.-Y."/>
            <person name="Huang L."/>
            <person name="Wang Z.-W."/>
            <person name="Zhao X."/>
            <person name="Zhong W.-Y."/>
            <person name="Peng D.-H."/>
            <person name="Ahmad S."/>
            <person name="Lan S."/>
            <person name="Zhang J.-S."/>
            <person name="Tsai W.-C."/>
            <person name="Van De Peer Y."/>
            <person name="Liu Z.-J."/>
        </authorList>
    </citation>
    <scope>NUCLEOTIDE SEQUENCE</scope>
    <source>
        <strain evidence="16">CP</strain>
        <tissue evidence="16">Leaves</tissue>
    </source>
</reference>
<evidence type="ECO:0000259" key="15">
    <source>
        <dbReference type="Pfam" id="PF04695"/>
    </source>
</evidence>
<name>A0AAV9FM13_ACOCL</name>
<reference evidence="16" key="1">
    <citation type="journal article" date="2023" name="Nat. Commun.">
        <title>Diploid and tetraploid genomes of Acorus and the evolution of monocots.</title>
        <authorList>
            <person name="Ma L."/>
            <person name="Liu K.W."/>
            <person name="Li Z."/>
            <person name="Hsiao Y.Y."/>
            <person name="Qi Y."/>
            <person name="Fu T."/>
            <person name="Tang G.D."/>
            <person name="Zhang D."/>
            <person name="Sun W.H."/>
            <person name="Liu D.K."/>
            <person name="Li Y."/>
            <person name="Chen G.Z."/>
            <person name="Liu X.D."/>
            <person name="Liao X.Y."/>
            <person name="Jiang Y.T."/>
            <person name="Yu X."/>
            <person name="Hao Y."/>
            <person name="Huang J."/>
            <person name="Zhao X.W."/>
            <person name="Ke S."/>
            <person name="Chen Y.Y."/>
            <person name="Wu W.L."/>
            <person name="Hsu J.L."/>
            <person name="Lin Y.F."/>
            <person name="Huang M.D."/>
            <person name="Li C.Y."/>
            <person name="Huang L."/>
            <person name="Wang Z.W."/>
            <person name="Zhao X."/>
            <person name="Zhong W.Y."/>
            <person name="Peng D.H."/>
            <person name="Ahmad S."/>
            <person name="Lan S."/>
            <person name="Zhang J.S."/>
            <person name="Tsai W.C."/>
            <person name="Van de Peer Y."/>
            <person name="Liu Z.J."/>
        </authorList>
    </citation>
    <scope>NUCLEOTIDE SEQUENCE</scope>
    <source>
        <strain evidence="16">CP</strain>
    </source>
</reference>
<sequence length="82" mass="9509">MEDQVQMVFVNPEPLRAEQVQNAVEFLSHPKVRGSPIILRCSFLEKKGLKIDEIDEAFRCVPMDSQNHQQACKRKPLHRLLP</sequence>
<dbReference type="PANTHER" id="PTHR23058">
    <property type="entry name" value="PEROXISOMAL MEMBRANE PROTEIN PEX14"/>
    <property type="match status" value="1"/>
</dbReference>
<dbReference type="InterPro" id="IPR036388">
    <property type="entry name" value="WH-like_DNA-bd_sf"/>
</dbReference>
<dbReference type="PANTHER" id="PTHR23058:SF0">
    <property type="entry name" value="PEROXISOMAL MEMBRANE PROTEIN PEX14"/>
    <property type="match status" value="1"/>
</dbReference>
<dbReference type="FunFam" id="1.10.10.10:FF:000217">
    <property type="entry name" value="Peroxisomal membrane protein PEX14"/>
    <property type="match status" value="1"/>
</dbReference>
<evidence type="ECO:0000256" key="3">
    <source>
        <dbReference type="ARBA" id="ARBA00022448"/>
    </source>
</evidence>
<protein>
    <recommendedName>
        <fullName evidence="10 14">Peroxisomal membrane protein PEX14</fullName>
    </recommendedName>
    <alternativeName>
        <fullName evidence="11 14">Peroxin-14</fullName>
    </alternativeName>
</protein>
<keyword evidence="17" id="KW-1185">Reference proteome</keyword>
<feature type="domain" description="Peroxisome membrane anchor protein Pex14p N-terminal" evidence="15">
    <location>
        <begin position="16"/>
        <end position="59"/>
    </location>
</feature>
<evidence type="ECO:0000256" key="4">
    <source>
        <dbReference type="ARBA" id="ARBA00022692"/>
    </source>
</evidence>
<evidence type="ECO:0000256" key="13">
    <source>
        <dbReference type="ARBA" id="ARBA00064754"/>
    </source>
</evidence>
<dbReference type="EMBL" id="JAUJYO010000001">
    <property type="protein sequence ID" value="KAK1326905.1"/>
    <property type="molecule type" value="Genomic_DNA"/>
</dbReference>
<keyword evidence="7" id="KW-0811">Translocation</keyword>
<dbReference type="Proteomes" id="UP001180020">
    <property type="component" value="Unassembled WGS sequence"/>
</dbReference>
<evidence type="ECO:0000256" key="5">
    <source>
        <dbReference type="ARBA" id="ARBA00022927"/>
    </source>
</evidence>
<keyword evidence="9 14" id="KW-0576">Peroxisome</keyword>
<comment type="similarity">
    <text evidence="2 14">Belongs to the peroxin-14 family.</text>
</comment>
<comment type="subcellular location">
    <subcellularLocation>
        <location evidence="1">Peroxisome membrane</location>
        <topology evidence="1">Single-pass membrane protein</topology>
    </subcellularLocation>
</comment>
<organism evidence="16 17">
    <name type="scientific">Acorus calamus</name>
    <name type="common">Sweet flag</name>
    <dbReference type="NCBI Taxonomy" id="4465"/>
    <lineage>
        <taxon>Eukaryota</taxon>
        <taxon>Viridiplantae</taxon>
        <taxon>Streptophyta</taxon>
        <taxon>Embryophyta</taxon>
        <taxon>Tracheophyta</taxon>
        <taxon>Spermatophyta</taxon>
        <taxon>Magnoliopsida</taxon>
        <taxon>Liliopsida</taxon>
        <taxon>Acoraceae</taxon>
        <taxon>Acorus</taxon>
    </lineage>
</organism>
<dbReference type="Pfam" id="PF04695">
    <property type="entry name" value="Pex14_N"/>
    <property type="match status" value="1"/>
</dbReference>